<evidence type="ECO:0000313" key="4">
    <source>
        <dbReference type="Proteomes" id="UP000824633"/>
    </source>
</evidence>
<dbReference type="Proteomes" id="UP000824633">
    <property type="component" value="Chromosome"/>
</dbReference>
<dbReference type="PANTHER" id="PTHR13947">
    <property type="entry name" value="GNAT FAMILY N-ACETYLTRANSFERASE"/>
    <property type="match status" value="1"/>
</dbReference>
<dbReference type="EMBL" id="AP024849">
    <property type="protein sequence ID" value="BCZ46799.1"/>
    <property type="molecule type" value="Genomic_DNA"/>
</dbReference>
<dbReference type="InterPro" id="IPR016181">
    <property type="entry name" value="Acyl_CoA_acyltransferase"/>
</dbReference>
<evidence type="ECO:0000259" key="2">
    <source>
        <dbReference type="PROSITE" id="PS51186"/>
    </source>
</evidence>
<protein>
    <submittedName>
        <fullName evidence="3">N-acetyltransferase</fullName>
    </submittedName>
</protein>
<organism evidence="3 4">
    <name type="scientific">Clostridium gelidum</name>
    <dbReference type="NCBI Taxonomy" id="704125"/>
    <lineage>
        <taxon>Bacteria</taxon>
        <taxon>Bacillati</taxon>
        <taxon>Bacillota</taxon>
        <taxon>Clostridia</taxon>
        <taxon>Eubacteriales</taxon>
        <taxon>Clostridiaceae</taxon>
        <taxon>Clostridium</taxon>
    </lineage>
</organism>
<dbReference type="Gene3D" id="3.40.630.30">
    <property type="match status" value="1"/>
</dbReference>
<sequence length="153" mass="17220">MMIEKVFVRNVNNNDFETLTELISELGYPSTVSTVSNRLSKINSNKCYKTLVSEIDGKIVGFIGLCKSHAYEYDGSYVKIIALVVNKDYRGKGIGTKLVESAENWALDEEAIAITLNSGINRKEAHEFYKSNGYDIKGYSFSKTFCKKNFAEK</sequence>
<proteinExistence type="predicted"/>
<evidence type="ECO:0000313" key="3">
    <source>
        <dbReference type="EMBL" id="BCZ46799.1"/>
    </source>
</evidence>
<dbReference type="RefSeq" id="WP_224033202.1">
    <property type="nucleotide sequence ID" value="NZ_AP024849.1"/>
</dbReference>
<dbReference type="PROSITE" id="PS51186">
    <property type="entry name" value="GNAT"/>
    <property type="match status" value="1"/>
</dbReference>
<reference evidence="4" key="1">
    <citation type="submission" date="2021-07" db="EMBL/GenBank/DDBJ databases">
        <title>Complete genome sequencing of a Clostridium isolate.</title>
        <authorList>
            <person name="Ueki A."/>
            <person name="Tonouchi A."/>
        </authorList>
    </citation>
    <scope>NUCLEOTIDE SEQUENCE [LARGE SCALE GENOMIC DNA]</scope>
    <source>
        <strain evidence="4">C5S11</strain>
    </source>
</reference>
<dbReference type="PANTHER" id="PTHR13947:SF37">
    <property type="entry name" value="LD18367P"/>
    <property type="match status" value="1"/>
</dbReference>
<gene>
    <name evidence="3" type="ORF">psyc5s11_28660</name>
</gene>
<dbReference type="Pfam" id="PF00583">
    <property type="entry name" value="Acetyltransf_1"/>
    <property type="match status" value="1"/>
</dbReference>
<keyword evidence="1" id="KW-0808">Transferase</keyword>
<evidence type="ECO:0000256" key="1">
    <source>
        <dbReference type="ARBA" id="ARBA00022679"/>
    </source>
</evidence>
<dbReference type="InterPro" id="IPR000182">
    <property type="entry name" value="GNAT_dom"/>
</dbReference>
<feature type="domain" description="N-acetyltransferase" evidence="2">
    <location>
        <begin position="6"/>
        <end position="152"/>
    </location>
</feature>
<dbReference type="InterPro" id="IPR050769">
    <property type="entry name" value="NAT_camello-type"/>
</dbReference>
<name>A0ABM7T4C6_9CLOT</name>
<dbReference type="CDD" id="cd04301">
    <property type="entry name" value="NAT_SF"/>
    <property type="match status" value="1"/>
</dbReference>
<accession>A0ABM7T4C6</accession>
<keyword evidence="4" id="KW-1185">Reference proteome</keyword>
<dbReference type="SUPFAM" id="SSF55729">
    <property type="entry name" value="Acyl-CoA N-acyltransferases (Nat)"/>
    <property type="match status" value="1"/>
</dbReference>